<dbReference type="EC" id="3.1.1.96" evidence="4"/>
<keyword evidence="4" id="KW-0963">Cytoplasm</keyword>
<keyword evidence="3 4" id="KW-0378">Hydrolase</keyword>
<dbReference type="Proteomes" id="UP001263246">
    <property type="component" value="Unassembled WGS sequence"/>
</dbReference>
<comment type="catalytic activity">
    <reaction evidence="4">
        <text>a D-aminoacyl-tRNA + H2O = a tRNA + a D-alpha-amino acid + H(+)</text>
        <dbReference type="Rhea" id="RHEA:13953"/>
        <dbReference type="Rhea" id="RHEA-COMP:10123"/>
        <dbReference type="Rhea" id="RHEA-COMP:10124"/>
        <dbReference type="ChEBI" id="CHEBI:15377"/>
        <dbReference type="ChEBI" id="CHEBI:15378"/>
        <dbReference type="ChEBI" id="CHEBI:59871"/>
        <dbReference type="ChEBI" id="CHEBI:78442"/>
        <dbReference type="ChEBI" id="CHEBI:79333"/>
        <dbReference type="EC" id="3.1.1.96"/>
    </reaction>
</comment>
<dbReference type="AlphaFoldDB" id="A0AB35Y2P4"/>
<dbReference type="RefSeq" id="WP_249236956.1">
    <property type="nucleotide sequence ID" value="NZ_CP094473.1"/>
</dbReference>
<comment type="domain">
    <text evidence="4">A Gly-cisPro motif from one monomer fits into the active site of the other monomer to allow specific chiral rejection of L-amino acids.</text>
</comment>
<evidence type="ECO:0000313" key="5">
    <source>
        <dbReference type="EMBL" id="MDU8688147.1"/>
    </source>
</evidence>
<dbReference type="PANTHER" id="PTHR10472:SF5">
    <property type="entry name" value="D-AMINOACYL-TRNA DEACYLASE 1"/>
    <property type="match status" value="1"/>
</dbReference>
<sequence>MRAVIQAVSSASVRVNGGEPRAIGPGLVILLGVKDTDSLDIVPKLADKCAGLRIFPDAEGKLNLSARDLGYSALVVSQFTLYGDTKKGYRPSFIKAAKPPLSVDAYELFLAEMNKHGLKDVQHGEFGADMQVSLVNEGPCTIIIDTDEWKKKE</sequence>
<dbReference type="Pfam" id="PF02580">
    <property type="entry name" value="Tyr_Deacylase"/>
    <property type="match status" value="1"/>
</dbReference>
<evidence type="ECO:0000256" key="4">
    <source>
        <dbReference type="HAMAP-Rule" id="MF_00518"/>
    </source>
</evidence>
<comment type="function">
    <text evidence="4">An aminoacyl-tRNA editing enzyme that deacylates mischarged D-aminoacyl-tRNAs. Also deacylates mischarged glycyl-tRNA(Ala), protecting cells against glycine mischarging by AlaRS. Acts via tRNA-based rather than protein-based catalysis; rejects L-amino acids rather than detecting D-amino acids in the active site. By recycling D-aminoacyl-tRNA to D-amino acids and free tRNA molecules, this enzyme counteracts the toxicity associated with the formation of D-aminoacyl-tRNA entities in vivo and helps enforce protein L-homochirality.</text>
</comment>
<dbReference type="GO" id="GO:0019478">
    <property type="term" value="P:D-amino acid catabolic process"/>
    <property type="evidence" value="ECO:0007669"/>
    <property type="project" value="UniProtKB-UniRule"/>
</dbReference>
<dbReference type="EMBL" id="JBBFGL010000004">
    <property type="protein sequence ID" value="MEJ5195605.1"/>
    <property type="molecule type" value="Genomic_DNA"/>
</dbReference>
<dbReference type="SUPFAM" id="SSF69500">
    <property type="entry name" value="DTD-like"/>
    <property type="match status" value="1"/>
</dbReference>
<dbReference type="Gene3D" id="3.50.80.10">
    <property type="entry name" value="D-tyrosyl-tRNA(Tyr) deacylase"/>
    <property type="match status" value="1"/>
</dbReference>
<dbReference type="GO" id="GO:0005737">
    <property type="term" value="C:cytoplasm"/>
    <property type="evidence" value="ECO:0007669"/>
    <property type="project" value="UniProtKB-SubCell"/>
</dbReference>
<dbReference type="InterPro" id="IPR003732">
    <property type="entry name" value="Daa-tRNA_deacyls_DTD"/>
</dbReference>
<accession>A0AB35Y2P4</accession>
<evidence type="ECO:0000313" key="6">
    <source>
        <dbReference type="EMBL" id="MEJ5195605.1"/>
    </source>
</evidence>
<name>A0AB35Y2P4_9FIRM</name>
<protein>
    <recommendedName>
        <fullName evidence="4">D-aminoacyl-tRNA deacylase</fullName>
        <shortName evidence="4">DTD</shortName>
        <ecNumber evidence="4">3.1.1.96</ecNumber>
    </recommendedName>
    <alternativeName>
        <fullName evidence="4">Gly-tRNA(Ala) deacylase</fullName>
        <ecNumber evidence="4">3.1.1.-</ecNumber>
    </alternativeName>
</protein>
<comment type="similarity">
    <text evidence="1 4">Belongs to the DTD family.</text>
</comment>
<keyword evidence="2 4" id="KW-0820">tRNA-binding</keyword>
<evidence type="ECO:0000313" key="7">
    <source>
        <dbReference type="Proteomes" id="UP001263246"/>
    </source>
</evidence>
<dbReference type="Proteomes" id="UP001373196">
    <property type="component" value="Unassembled WGS sequence"/>
</dbReference>
<proteinExistence type="inferred from homology"/>
<dbReference type="GO" id="GO:0043908">
    <property type="term" value="F:Ser(Gly)-tRNA(Ala) hydrolase activity"/>
    <property type="evidence" value="ECO:0007669"/>
    <property type="project" value="UniProtKB-UniRule"/>
</dbReference>
<evidence type="ECO:0000256" key="1">
    <source>
        <dbReference type="ARBA" id="ARBA00009673"/>
    </source>
</evidence>
<feature type="short sequence motif" description="Gly-cisPro motif, important for rejection of L-amino acids" evidence="4">
    <location>
        <begin position="138"/>
        <end position="139"/>
    </location>
</feature>
<comment type="subunit">
    <text evidence="4">Homodimer.</text>
</comment>
<evidence type="ECO:0000256" key="3">
    <source>
        <dbReference type="ARBA" id="ARBA00022801"/>
    </source>
</evidence>
<organism evidence="6 8">
    <name type="scientific">Faecalibacterium wellingii</name>
    <dbReference type="NCBI Taxonomy" id="2929491"/>
    <lineage>
        <taxon>Bacteria</taxon>
        <taxon>Bacillati</taxon>
        <taxon>Bacillota</taxon>
        <taxon>Clostridia</taxon>
        <taxon>Eubacteriales</taxon>
        <taxon>Oscillospiraceae</taxon>
        <taxon>Faecalibacterium</taxon>
    </lineage>
</organism>
<evidence type="ECO:0000256" key="2">
    <source>
        <dbReference type="ARBA" id="ARBA00022555"/>
    </source>
</evidence>
<reference evidence="5 7" key="1">
    <citation type="submission" date="2023-10" db="EMBL/GenBank/DDBJ databases">
        <title>Host Genetic Regulation of Human Gut Microbial Structural Variation.</title>
        <authorList>
            <person name="Harmsen H.J.M."/>
        </authorList>
    </citation>
    <scope>NUCLEOTIDE SEQUENCE [LARGE SCALE GENOMIC DNA]</scope>
    <source>
        <strain evidence="5 7">HTF-F</strain>
    </source>
</reference>
<keyword evidence="4" id="KW-0694">RNA-binding</keyword>
<comment type="catalytic activity">
    <reaction evidence="4">
        <text>glycyl-tRNA(Ala) + H2O = tRNA(Ala) + glycine + H(+)</text>
        <dbReference type="Rhea" id="RHEA:53744"/>
        <dbReference type="Rhea" id="RHEA-COMP:9657"/>
        <dbReference type="Rhea" id="RHEA-COMP:13640"/>
        <dbReference type="ChEBI" id="CHEBI:15377"/>
        <dbReference type="ChEBI" id="CHEBI:15378"/>
        <dbReference type="ChEBI" id="CHEBI:57305"/>
        <dbReference type="ChEBI" id="CHEBI:78442"/>
        <dbReference type="ChEBI" id="CHEBI:78522"/>
    </reaction>
</comment>
<dbReference type="EC" id="3.1.1.-" evidence="4"/>
<comment type="caution">
    <text evidence="6">The sequence shown here is derived from an EMBL/GenBank/DDBJ whole genome shotgun (WGS) entry which is preliminary data.</text>
</comment>
<keyword evidence="7" id="KW-1185">Reference proteome</keyword>
<dbReference type="HAMAP" id="MF_00518">
    <property type="entry name" value="Deacylase_Dtd"/>
    <property type="match status" value="1"/>
</dbReference>
<dbReference type="PANTHER" id="PTHR10472">
    <property type="entry name" value="D-TYROSYL-TRNA TYR DEACYLASE"/>
    <property type="match status" value="1"/>
</dbReference>
<dbReference type="GO" id="GO:0000049">
    <property type="term" value="F:tRNA binding"/>
    <property type="evidence" value="ECO:0007669"/>
    <property type="project" value="UniProtKB-UniRule"/>
</dbReference>
<reference evidence="6" key="2">
    <citation type="submission" date="2024-03" db="EMBL/GenBank/DDBJ databases">
        <authorList>
            <person name="Plomp N."/>
            <person name="Harmsen H.J."/>
        </authorList>
    </citation>
    <scope>NUCLEOTIDE SEQUENCE</scope>
    <source>
        <strain evidence="6">HTF-128</strain>
    </source>
</reference>
<dbReference type="EMBL" id="JAWHPR010000002">
    <property type="protein sequence ID" value="MDU8688147.1"/>
    <property type="molecule type" value="Genomic_DNA"/>
</dbReference>
<dbReference type="GO" id="GO:0051500">
    <property type="term" value="F:D-tyrosyl-tRNA(Tyr) deacylase activity"/>
    <property type="evidence" value="ECO:0007669"/>
    <property type="project" value="TreeGrafter"/>
</dbReference>
<dbReference type="InterPro" id="IPR023509">
    <property type="entry name" value="DTD-like_sf"/>
</dbReference>
<dbReference type="NCBIfam" id="TIGR00256">
    <property type="entry name" value="D-aminoacyl-tRNA deacylase"/>
    <property type="match status" value="1"/>
</dbReference>
<dbReference type="GO" id="GO:0106026">
    <property type="term" value="F:Gly-tRNA(Ala) deacylase activity"/>
    <property type="evidence" value="ECO:0007669"/>
    <property type="project" value="UniProtKB-UniRule"/>
</dbReference>
<comment type="subcellular location">
    <subcellularLocation>
        <location evidence="4">Cytoplasm</location>
    </subcellularLocation>
</comment>
<dbReference type="FunFam" id="3.50.80.10:FF:000001">
    <property type="entry name" value="D-aminoacyl-tRNA deacylase"/>
    <property type="match status" value="1"/>
</dbReference>
<gene>
    <name evidence="4 6" type="primary">dtd</name>
    <name evidence="5" type="ORF">RX402_05195</name>
    <name evidence="6" type="ORF">WF834_05335</name>
</gene>
<evidence type="ECO:0000313" key="8">
    <source>
        <dbReference type="Proteomes" id="UP001373196"/>
    </source>
</evidence>